<evidence type="ECO:0000259" key="4">
    <source>
        <dbReference type="Pfam" id="PF03328"/>
    </source>
</evidence>
<accession>A0ABQ4DZY1</accession>
<dbReference type="InterPro" id="IPR015813">
    <property type="entry name" value="Pyrv/PenolPyrv_kinase-like_dom"/>
</dbReference>
<dbReference type="Pfam" id="PF03328">
    <property type="entry name" value="HpcH_HpaI"/>
    <property type="match status" value="1"/>
</dbReference>
<dbReference type="Proteomes" id="UP000646749">
    <property type="component" value="Unassembled WGS sequence"/>
</dbReference>
<dbReference type="EMBL" id="BONW01000012">
    <property type="protein sequence ID" value="GIG87647.1"/>
    <property type="molecule type" value="Genomic_DNA"/>
</dbReference>
<proteinExistence type="inferred from homology"/>
<dbReference type="InterPro" id="IPR040442">
    <property type="entry name" value="Pyrv_kinase-like_dom_sf"/>
</dbReference>
<name>A0ABQ4DZY1_9ACTN</name>
<keyword evidence="6" id="KW-1185">Reference proteome</keyword>
<sequence length="243" mass="25560">MRRGEPVRGVWLALPSVESARLMARMPADWLVVDVEHAPVGAETMTRMVAAIADARGPAPLVRLASPGVENVKRALDAGAWGVIGPMVNTRAEAEAFVAAAKFPPVGQRSFGSAWAGLAFDVAAPDYLRIANEQTIAMVQIENRAALEHLDEICGVPGLDGVFVGPVDLAISLGLGPDSDSRDPDFRRALDEILRAATAAGLPAGIYCSSPEAAAERLEQGFVMVNVATDVAVLSQGVRDRLA</sequence>
<evidence type="ECO:0000256" key="1">
    <source>
        <dbReference type="ARBA" id="ARBA00005568"/>
    </source>
</evidence>
<keyword evidence="3" id="KW-0456">Lyase</keyword>
<protein>
    <submittedName>
        <fullName evidence="5">2,4-dihydroxyhept-2-ene-1,7-dioic acid aldolase</fullName>
    </submittedName>
</protein>
<comment type="similarity">
    <text evidence="1">Belongs to the HpcH/HpaI aldolase family.</text>
</comment>
<evidence type="ECO:0000313" key="6">
    <source>
        <dbReference type="Proteomes" id="UP000646749"/>
    </source>
</evidence>
<dbReference type="InterPro" id="IPR005000">
    <property type="entry name" value="Aldolase/citrate-lyase_domain"/>
</dbReference>
<evidence type="ECO:0000256" key="2">
    <source>
        <dbReference type="ARBA" id="ARBA00022723"/>
    </source>
</evidence>
<organism evidence="5 6">
    <name type="scientific">Plantactinospora endophytica</name>
    <dbReference type="NCBI Taxonomy" id="673535"/>
    <lineage>
        <taxon>Bacteria</taxon>
        <taxon>Bacillati</taxon>
        <taxon>Actinomycetota</taxon>
        <taxon>Actinomycetes</taxon>
        <taxon>Micromonosporales</taxon>
        <taxon>Micromonosporaceae</taxon>
        <taxon>Plantactinospora</taxon>
    </lineage>
</organism>
<dbReference type="PANTHER" id="PTHR30502:SF0">
    <property type="entry name" value="PHOSPHOENOLPYRUVATE CARBOXYLASE FAMILY PROTEIN"/>
    <property type="match status" value="1"/>
</dbReference>
<evidence type="ECO:0000256" key="3">
    <source>
        <dbReference type="ARBA" id="ARBA00023239"/>
    </source>
</evidence>
<comment type="caution">
    <text evidence="5">The sequence shown here is derived from an EMBL/GenBank/DDBJ whole genome shotgun (WGS) entry which is preliminary data.</text>
</comment>
<dbReference type="SUPFAM" id="SSF51621">
    <property type="entry name" value="Phosphoenolpyruvate/pyruvate domain"/>
    <property type="match status" value="1"/>
</dbReference>
<evidence type="ECO:0000313" key="5">
    <source>
        <dbReference type="EMBL" id="GIG87647.1"/>
    </source>
</evidence>
<dbReference type="Gene3D" id="3.20.20.60">
    <property type="entry name" value="Phosphoenolpyruvate-binding domains"/>
    <property type="match status" value="1"/>
</dbReference>
<dbReference type="InterPro" id="IPR050251">
    <property type="entry name" value="HpcH-HpaI_aldolase"/>
</dbReference>
<dbReference type="PANTHER" id="PTHR30502">
    <property type="entry name" value="2-KETO-3-DEOXY-L-RHAMNONATE ALDOLASE"/>
    <property type="match status" value="1"/>
</dbReference>
<feature type="domain" description="HpcH/HpaI aldolase/citrate lyase" evidence="4">
    <location>
        <begin position="9"/>
        <end position="234"/>
    </location>
</feature>
<reference evidence="5 6" key="1">
    <citation type="submission" date="2021-01" db="EMBL/GenBank/DDBJ databases">
        <title>Whole genome shotgun sequence of Plantactinospora endophytica NBRC 110450.</title>
        <authorList>
            <person name="Komaki H."/>
            <person name="Tamura T."/>
        </authorList>
    </citation>
    <scope>NUCLEOTIDE SEQUENCE [LARGE SCALE GENOMIC DNA]</scope>
    <source>
        <strain evidence="5 6">NBRC 110450</strain>
    </source>
</reference>
<keyword evidence="2" id="KW-0479">Metal-binding</keyword>
<gene>
    <name evidence="5" type="primary">hpcH</name>
    <name evidence="5" type="ORF">Pen02_25830</name>
</gene>